<accession>D9R932</accession>
<dbReference type="RefSeq" id="WP_013272098.1">
    <property type="nucleotide sequence ID" value="NC_014376.1"/>
</dbReference>
<gene>
    <name evidence="3" type="ordered locus">Closa_1406</name>
</gene>
<dbReference type="InterPro" id="IPR056937">
    <property type="entry name" value="YqbQ/XkdQ"/>
</dbReference>
<reference evidence="3" key="1">
    <citation type="submission" date="2010-07" db="EMBL/GenBank/DDBJ databases">
        <title>Complete sequence of Clostridium saccharolyticum WM1.</title>
        <authorList>
            <consortium name="US DOE Joint Genome Institute"/>
            <person name="Lucas S."/>
            <person name="Copeland A."/>
            <person name="Lapidus A."/>
            <person name="Cheng J.-F."/>
            <person name="Bruce D."/>
            <person name="Goodwin L."/>
            <person name="Pitluck S."/>
            <person name="Chertkov O."/>
            <person name="Detter J.C."/>
            <person name="Han C."/>
            <person name="Tapia R."/>
            <person name="Land M."/>
            <person name="Hauser L."/>
            <person name="Chang Y.-J."/>
            <person name="Jeffries C."/>
            <person name="Kyrpides N."/>
            <person name="Ivanova N."/>
            <person name="Mikhailova N."/>
            <person name="Mouttaki H."/>
            <person name="Lin L."/>
            <person name="Zhou J."/>
            <person name="Hemme C.L."/>
            <person name="Woyke T."/>
        </authorList>
    </citation>
    <scope>NUCLEOTIDE SEQUENCE [LARGE SCALE GENOMIC DNA]</scope>
    <source>
        <strain evidence="3">WM1</strain>
    </source>
</reference>
<dbReference type="STRING" id="610130.Closa_1406"/>
<keyword evidence="1" id="KW-0175">Coiled coil</keyword>
<dbReference type="KEGG" id="csh:Closa_1406"/>
<evidence type="ECO:0000256" key="1">
    <source>
        <dbReference type="SAM" id="Coils"/>
    </source>
</evidence>
<organism evidence="3 4">
    <name type="scientific">Lacrimispora saccharolytica (strain ATCC 35040 / DSM 2544 / NRCC 2533 / WM1)</name>
    <name type="common">Clostridium saccharolyticum</name>
    <dbReference type="NCBI Taxonomy" id="610130"/>
    <lineage>
        <taxon>Bacteria</taxon>
        <taxon>Bacillati</taxon>
        <taxon>Bacillota</taxon>
        <taxon>Clostridia</taxon>
        <taxon>Lachnospirales</taxon>
        <taxon>Lachnospiraceae</taxon>
        <taxon>Lacrimispora</taxon>
    </lineage>
</organism>
<dbReference type="PaxDb" id="610130-Closa_1406"/>
<evidence type="ECO:0000313" key="3">
    <source>
        <dbReference type="EMBL" id="ADL04007.1"/>
    </source>
</evidence>
<dbReference type="eggNOG" id="COG4193">
    <property type="taxonomic scope" value="Bacteria"/>
</dbReference>
<evidence type="ECO:0000313" key="4">
    <source>
        <dbReference type="Proteomes" id="UP000001662"/>
    </source>
</evidence>
<keyword evidence="4" id="KW-1185">Reference proteome</keyword>
<protein>
    <recommendedName>
        <fullName evidence="2">YqbQ/XkdQ domain-containing protein</fullName>
    </recommendedName>
</protein>
<feature type="coiled-coil region" evidence="1">
    <location>
        <begin position="243"/>
        <end position="270"/>
    </location>
</feature>
<evidence type="ECO:0000259" key="2">
    <source>
        <dbReference type="Pfam" id="PF24032"/>
    </source>
</evidence>
<dbReference type="OrthoDB" id="1698671at2"/>
<sequence length="321" mass="35966">MELLIKSQDAIYDISASCTEISWSDALNDGASSLEFSYIGDGFTAQNGDFVRLTDNDQVEGIFYGSVFKVSGDETGIIKVKAYDQLRYAKAKEIIVLENGTLKNLVQNMCTFLSLKTGTLEDPGYILATIADTDKTWLDEVYQAISDTLIGSPARDEYCLRDEYGSVCLWNMRNLQLPLVLGDDSLCTGYSWEKSIDEDFYNRIKVGWKNESTGKFDVGAAVDQESVNKYGLLQYFETSASGIDNAAKAQERANNLLKFYNKEKETLKLECLGDLRVRAGNSIYGSITDIELNRRLIIRKVTHEFIPIHKMSVEVMLAEAN</sequence>
<name>D9R932_LACSW</name>
<dbReference type="HOGENOM" id="CLU_060297_1_0_9"/>
<dbReference type="AlphaFoldDB" id="D9R932"/>
<feature type="domain" description="YqbQ/XkdQ" evidence="2">
    <location>
        <begin position="21"/>
        <end position="315"/>
    </location>
</feature>
<dbReference type="Proteomes" id="UP000001662">
    <property type="component" value="Chromosome"/>
</dbReference>
<dbReference type="EMBL" id="CP002109">
    <property type="protein sequence ID" value="ADL04007.1"/>
    <property type="molecule type" value="Genomic_DNA"/>
</dbReference>
<dbReference type="Pfam" id="PF24032">
    <property type="entry name" value="YQBQ"/>
    <property type="match status" value="1"/>
</dbReference>
<proteinExistence type="predicted"/>